<dbReference type="EMBL" id="JAWDGP010003660">
    <property type="protein sequence ID" value="KAK3772108.1"/>
    <property type="molecule type" value="Genomic_DNA"/>
</dbReference>
<sequence>MTHYLNQRFHRFCNDKIVCVRLDNKLATKFYSKDSTLRALPPMVPTLNTPRRLIDDCMLVFSKIVSSQAKLRQQLSVEHVPESPLISLFCISGCHHRSRLWAIGYQTLHLFPCFRPQGVRLHPFALFWTTGCRSLRPLDLNHRVPEFSPPLWATGLSESPPSPPSCSGPQGVRVPPIPLFWTTGCRSLRPLDLNHRVSEFSPHQHHPPLLVNRVSESPLPPWVLGNRRQTLHPNPCLWPQGVRDSTHPLVLDHREFESSSTMLWDARVSTHSPVLATGCQSLHLSPCLSLRVSESPPHSPCLDPQCASVFTPCFGQQGEGVRVFTLLLWATGCQNLYSAAMGHSVPASGNRVPESLLPCYGPQGVSFGQPGARVFTPLLWATGCQSLHLSPCLSLRVSDSPTPSPCLDPQGARVFTPLLWATVCQRLHPLLWATGCQSLHPLLWATGCQSLHPLLWATGCQSLHPPAMGHRVLESSPSCFGQQGDRVFTPLLWATGCQNLYSAAMGHRVSESLLRCYGPQGARIFTPLLWATGCQNLYSAAMGHRVPESLLRCYGPQGARIFTPLLWATGCQNLYSAAMGHRVSESLLRCYGPQGARIFTPLLWATGCQNLYSAAMGNRVPESLLRCYGQQGARIFTPLLWATGCQNLYSAAMGHRVSESLLRCYGQQGARIFTPLLWATGCQNLYSAAMGNRVPESLLRCYGPQGARIFTPLLWATGCQNLYSAAMGNRVPESLLRCYGQQGCQSLHPPAMGHRVSESLLRCYGPQGVRIFTPLLWATGCQNLYSAALGNRVSESLLRCYGPQGVRVLCYWLKIKQIWLCFCVKKLSGNLYTGIFFA</sequence>
<dbReference type="Proteomes" id="UP001283361">
    <property type="component" value="Unassembled WGS sequence"/>
</dbReference>
<dbReference type="AlphaFoldDB" id="A0AAE1DJX3"/>
<evidence type="ECO:0000313" key="1">
    <source>
        <dbReference type="EMBL" id="KAK3772108.1"/>
    </source>
</evidence>
<evidence type="ECO:0000313" key="2">
    <source>
        <dbReference type="Proteomes" id="UP001283361"/>
    </source>
</evidence>
<organism evidence="1 2">
    <name type="scientific">Elysia crispata</name>
    <name type="common">lettuce slug</name>
    <dbReference type="NCBI Taxonomy" id="231223"/>
    <lineage>
        <taxon>Eukaryota</taxon>
        <taxon>Metazoa</taxon>
        <taxon>Spiralia</taxon>
        <taxon>Lophotrochozoa</taxon>
        <taxon>Mollusca</taxon>
        <taxon>Gastropoda</taxon>
        <taxon>Heterobranchia</taxon>
        <taxon>Euthyneura</taxon>
        <taxon>Panpulmonata</taxon>
        <taxon>Sacoglossa</taxon>
        <taxon>Placobranchoidea</taxon>
        <taxon>Plakobranchidae</taxon>
        <taxon>Elysia</taxon>
    </lineage>
</organism>
<reference evidence="1" key="1">
    <citation type="journal article" date="2023" name="G3 (Bethesda)">
        <title>A reference genome for the long-term kleptoplast-retaining sea slug Elysia crispata morphotype clarki.</title>
        <authorList>
            <person name="Eastman K.E."/>
            <person name="Pendleton A.L."/>
            <person name="Shaikh M.A."/>
            <person name="Suttiyut T."/>
            <person name="Ogas R."/>
            <person name="Tomko P."/>
            <person name="Gavelis G."/>
            <person name="Widhalm J.R."/>
            <person name="Wisecaver J.H."/>
        </authorList>
    </citation>
    <scope>NUCLEOTIDE SEQUENCE</scope>
    <source>
        <strain evidence="1">ECLA1</strain>
    </source>
</reference>
<name>A0AAE1DJX3_9GAST</name>
<gene>
    <name evidence="1" type="ORF">RRG08_061192</name>
</gene>
<keyword evidence="2" id="KW-1185">Reference proteome</keyword>
<comment type="caution">
    <text evidence="1">The sequence shown here is derived from an EMBL/GenBank/DDBJ whole genome shotgun (WGS) entry which is preliminary data.</text>
</comment>
<proteinExistence type="predicted"/>
<protein>
    <submittedName>
        <fullName evidence="1">Uncharacterized protein</fullName>
    </submittedName>
</protein>
<accession>A0AAE1DJX3</accession>